<dbReference type="EMBL" id="CP040986">
    <property type="protein sequence ID" value="QDD12961.1"/>
    <property type="molecule type" value="Genomic_DNA"/>
</dbReference>
<comment type="similarity">
    <text evidence="1 7">Belongs to the outer membrane factor (OMF) (TC 1.B.17) family.</text>
</comment>
<keyword evidence="2 7" id="KW-0813">Transport</keyword>
<dbReference type="Gene3D" id="1.20.1600.10">
    <property type="entry name" value="Outer membrane efflux proteins (OEP)"/>
    <property type="match status" value="1"/>
</dbReference>
<keyword evidence="6 7" id="KW-0998">Cell outer membrane</keyword>
<evidence type="ECO:0000256" key="1">
    <source>
        <dbReference type="ARBA" id="ARBA00007613"/>
    </source>
</evidence>
<dbReference type="PIRSF" id="PIRSF001892">
    <property type="entry name" value="CyaE"/>
    <property type="match status" value="1"/>
</dbReference>
<comment type="function">
    <text evidence="7">CyaE is necessary for transport of calmodulin-sensitive adenylate cyclase-hemolysin (cyclolysin).</text>
</comment>
<dbReference type="RefSeq" id="WP_139882503.1">
    <property type="nucleotide sequence ID" value="NZ_CP040986.1"/>
</dbReference>
<dbReference type="GO" id="GO:0015288">
    <property type="term" value="F:porin activity"/>
    <property type="evidence" value="ECO:0007669"/>
    <property type="project" value="TreeGrafter"/>
</dbReference>
<dbReference type="InterPro" id="IPR003423">
    <property type="entry name" value="OMP_efflux"/>
</dbReference>
<evidence type="ECO:0000256" key="4">
    <source>
        <dbReference type="ARBA" id="ARBA00022692"/>
    </source>
</evidence>
<dbReference type="GO" id="GO:0031640">
    <property type="term" value="P:killing of cells of another organism"/>
    <property type="evidence" value="ECO:0007669"/>
    <property type="project" value="UniProtKB-KW"/>
</dbReference>
<evidence type="ECO:0000313" key="9">
    <source>
        <dbReference type="Proteomes" id="UP000312102"/>
    </source>
</evidence>
<dbReference type="InterPro" id="IPR051906">
    <property type="entry name" value="TolC-like"/>
</dbReference>
<evidence type="ECO:0000256" key="6">
    <source>
        <dbReference type="ARBA" id="ARBA00023237"/>
    </source>
</evidence>
<dbReference type="GO" id="GO:0015562">
    <property type="term" value="F:efflux transmembrane transporter activity"/>
    <property type="evidence" value="ECO:0007669"/>
    <property type="project" value="InterPro"/>
</dbReference>
<dbReference type="PANTHER" id="PTHR30026:SF21">
    <property type="entry name" value="SLR1270 PROTEIN"/>
    <property type="match status" value="1"/>
</dbReference>
<evidence type="ECO:0000256" key="3">
    <source>
        <dbReference type="ARBA" id="ARBA00022452"/>
    </source>
</evidence>
<keyword evidence="7" id="KW-0354">Hemolysis</keyword>
<keyword evidence="3" id="KW-1134">Transmembrane beta strand</keyword>
<gene>
    <name evidence="8" type="ORF">FIT61_00415</name>
</gene>
<reference evidence="8 9" key="1">
    <citation type="journal article" date="2019" name="ISME J.">
        <title>Evolution in action: habitat transition from sediment to the pelagial leads to genome streamlining in Methylophilaceae.</title>
        <authorList>
            <person name="Salcher M."/>
            <person name="Schaefle D."/>
            <person name="Kaspar M."/>
            <person name="Neuenschwander S.M."/>
            <person name="Ghai R."/>
        </authorList>
    </citation>
    <scope>NUCLEOTIDE SEQUENCE [LARGE SCALE GENOMIC DNA]</scope>
    <source>
        <strain evidence="8 9">MMS-RI-1</strain>
    </source>
</reference>
<keyword evidence="5 7" id="KW-0472">Membrane</keyword>
<protein>
    <recommendedName>
        <fullName evidence="7">Protein CyaE</fullName>
    </recommendedName>
</protein>
<dbReference type="Proteomes" id="UP000312102">
    <property type="component" value="Chromosome"/>
</dbReference>
<dbReference type="AlphaFoldDB" id="A0AAE6KNP1"/>
<dbReference type="InterPro" id="IPR028351">
    <property type="entry name" value="CyaE"/>
</dbReference>
<evidence type="ECO:0000313" key="8">
    <source>
        <dbReference type="EMBL" id="QDD12961.1"/>
    </source>
</evidence>
<dbReference type="GO" id="GO:0009279">
    <property type="term" value="C:cell outer membrane"/>
    <property type="evidence" value="ECO:0007669"/>
    <property type="project" value="UniProtKB-SubCell"/>
</dbReference>
<dbReference type="Pfam" id="PF02321">
    <property type="entry name" value="OEP"/>
    <property type="match status" value="2"/>
</dbReference>
<name>A0AAE6KNP1_9PROT</name>
<keyword evidence="4" id="KW-0812">Transmembrane</keyword>
<proteinExistence type="inferred from homology"/>
<dbReference type="GO" id="GO:1990281">
    <property type="term" value="C:efflux pump complex"/>
    <property type="evidence" value="ECO:0007669"/>
    <property type="project" value="TreeGrafter"/>
</dbReference>
<accession>A0AAE6KNP1</accession>
<keyword evidence="9" id="KW-1185">Reference proteome</keyword>
<dbReference type="SUPFAM" id="SSF56954">
    <property type="entry name" value="Outer membrane efflux proteins (OEP)"/>
    <property type="match status" value="1"/>
</dbReference>
<dbReference type="KEGG" id="mrk:FIT61_00415"/>
<evidence type="ECO:0000256" key="2">
    <source>
        <dbReference type="ARBA" id="ARBA00022448"/>
    </source>
</evidence>
<comment type="subcellular location">
    <subcellularLocation>
        <location evidence="7">Cell outer membrane</location>
        <topology evidence="7">Peripheral membrane protein</topology>
    </subcellularLocation>
</comment>
<evidence type="ECO:0000256" key="7">
    <source>
        <dbReference type="PIRNR" id="PIRNR001892"/>
    </source>
</evidence>
<organism evidence="8 9">
    <name type="scientific">Candidatus Methylopumilus rimovensis</name>
    <dbReference type="NCBI Taxonomy" id="2588535"/>
    <lineage>
        <taxon>Bacteria</taxon>
        <taxon>Pseudomonadati</taxon>
        <taxon>Pseudomonadota</taxon>
        <taxon>Betaproteobacteria</taxon>
        <taxon>Nitrosomonadales</taxon>
        <taxon>Methylophilaceae</taxon>
        <taxon>Candidatus Methylopumilus</taxon>
    </lineage>
</organism>
<keyword evidence="7" id="KW-0204">Cytolysis</keyword>
<sequence length="470" mass="51765">MLIRIFILIVFNLFTLSYAADSFFYSDKDPDQIQQIPQGYIDPSIMDPCQTKAYNRPLSLLEVTEAALCHNPNTKEVYANAKIQAAEVGVARSLFFPSLRDTVAVTENQIRSQTRGQNSFRNTQNQIVASYLLYDFGGRDANLENANQLLKAASATQDAIVQRVLLSAVNAFYQVHANKAILKASIESERLFEESFKAAEAKYIAGIATPADKLQVNTSFASATLTRLTNEGLLRIAYGNLATIMGAAPGTPIEIIDNDMDVMPEFIDQDIQALIEQAIIQRPDLIATESELKASLANIESVKAEAKPKVKIEASNQYDSETIFLKDINASQVGISVTIPFFEGYKPSYLIRSAEATAELKASKRDQLRLQVSLDVWTAYQNLKTANESIKASQILLTSAEESSHVALGRYKEGVGNIIDTLNAQSALASAKQQKIQSILNWNIARTTLAQSIGVLDNAMIQKLPEARRN</sequence>
<evidence type="ECO:0000256" key="5">
    <source>
        <dbReference type="ARBA" id="ARBA00023136"/>
    </source>
</evidence>
<dbReference type="PANTHER" id="PTHR30026">
    <property type="entry name" value="OUTER MEMBRANE PROTEIN TOLC"/>
    <property type="match status" value="1"/>
</dbReference>